<dbReference type="PROSITE" id="PS50894">
    <property type="entry name" value="HPT"/>
    <property type="match status" value="1"/>
</dbReference>
<dbReference type="PANTHER" id="PTHR43047">
    <property type="entry name" value="TWO-COMPONENT HISTIDINE PROTEIN KINASE"/>
    <property type="match status" value="1"/>
</dbReference>
<dbReference type="CDD" id="cd00082">
    <property type="entry name" value="HisKA"/>
    <property type="match status" value="1"/>
</dbReference>
<feature type="domain" description="Histidine kinase" evidence="16">
    <location>
        <begin position="458"/>
        <end position="678"/>
    </location>
</feature>
<dbReference type="SUPFAM" id="SSF52172">
    <property type="entry name" value="CheY-like"/>
    <property type="match status" value="1"/>
</dbReference>
<dbReference type="CDD" id="cd17546">
    <property type="entry name" value="REC_hyHK_CKI1_RcsC-like"/>
    <property type="match status" value="1"/>
</dbReference>
<dbReference type="Gene3D" id="1.20.120.160">
    <property type="entry name" value="HPT domain"/>
    <property type="match status" value="1"/>
</dbReference>
<dbReference type="CDD" id="cd16922">
    <property type="entry name" value="HATPase_EvgS-ArcB-TorS-like"/>
    <property type="match status" value="1"/>
</dbReference>
<dbReference type="InterPro" id="IPR005467">
    <property type="entry name" value="His_kinase_dom"/>
</dbReference>
<protein>
    <recommendedName>
        <fullName evidence="3">histidine kinase</fullName>
        <ecNumber evidence="3">2.7.13.3</ecNumber>
    </recommendedName>
</protein>
<dbReference type="InterPro" id="IPR003594">
    <property type="entry name" value="HATPase_dom"/>
</dbReference>
<accession>A0A7L5DNK6</accession>
<evidence type="ECO:0000259" key="16">
    <source>
        <dbReference type="PROSITE" id="PS50109"/>
    </source>
</evidence>
<feature type="modified residue" description="Phosphohistidine" evidence="13">
    <location>
        <position position="898"/>
    </location>
</feature>
<dbReference type="CDD" id="cd00130">
    <property type="entry name" value="PAS"/>
    <property type="match status" value="3"/>
</dbReference>
<evidence type="ECO:0000256" key="1">
    <source>
        <dbReference type="ARBA" id="ARBA00000085"/>
    </source>
</evidence>
<feature type="domain" description="PAC" evidence="19">
    <location>
        <begin position="388"/>
        <end position="440"/>
    </location>
</feature>
<dbReference type="SMART" id="SM00091">
    <property type="entry name" value="PAS"/>
    <property type="match status" value="3"/>
</dbReference>
<evidence type="ECO:0000256" key="11">
    <source>
        <dbReference type="ARBA" id="ARBA00022989"/>
    </source>
</evidence>
<evidence type="ECO:0000313" key="22">
    <source>
        <dbReference type="Proteomes" id="UP000501128"/>
    </source>
</evidence>
<keyword evidence="12" id="KW-0472">Membrane</keyword>
<dbReference type="SUPFAM" id="SSF47226">
    <property type="entry name" value="Histidine-containing phosphotransfer domain, HPT domain"/>
    <property type="match status" value="1"/>
</dbReference>
<feature type="domain" description="PAC" evidence="19">
    <location>
        <begin position="134"/>
        <end position="185"/>
    </location>
</feature>
<dbReference type="PANTHER" id="PTHR43047:SF72">
    <property type="entry name" value="OSMOSENSING HISTIDINE PROTEIN KINASE SLN1"/>
    <property type="match status" value="1"/>
</dbReference>
<dbReference type="PROSITE" id="PS50110">
    <property type="entry name" value="RESPONSE_REGULATORY"/>
    <property type="match status" value="1"/>
</dbReference>
<dbReference type="Gene3D" id="3.30.450.20">
    <property type="entry name" value="PAS domain"/>
    <property type="match status" value="3"/>
</dbReference>
<feature type="domain" description="Response regulatory" evidence="17">
    <location>
        <begin position="702"/>
        <end position="819"/>
    </location>
</feature>
<dbReference type="AlphaFoldDB" id="A0A7L5DNK6"/>
<dbReference type="PROSITE" id="PS50113">
    <property type="entry name" value="PAC"/>
    <property type="match status" value="2"/>
</dbReference>
<dbReference type="FunFam" id="3.30.565.10:FF:000010">
    <property type="entry name" value="Sensor histidine kinase RcsC"/>
    <property type="match status" value="1"/>
</dbReference>
<dbReference type="Gene3D" id="1.10.287.130">
    <property type="match status" value="1"/>
</dbReference>
<proteinExistence type="predicted"/>
<comment type="catalytic activity">
    <reaction evidence="1">
        <text>ATP + protein L-histidine = ADP + protein N-phospho-L-histidine.</text>
        <dbReference type="EC" id="2.7.13.3"/>
    </reaction>
</comment>
<dbReference type="GO" id="GO:0000155">
    <property type="term" value="F:phosphorelay sensor kinase activity"/>
    <property type="evidence" value="ECO:0007669"/>
    <property type="project" value="InterPro"/>
</dbReference>
<dbReference type="SUPFAM" id="SSF55785">
    <property type="entry name" value="PYP-like sensor domain (PAS domain)"/>
    <property type="match status" value="3"/>
</dbReference>
<dbReference type="InterPro" id="IPR001610">
    <property type="entry name" value="PAC"/>
</dbReference>
<dbReference type="Gene3D" id="3.30.565.10">
    <property type="entry name" value="Histidine kinase-like ATPase, C-terminal domain"/>
    <property type="match status" value="1"/>
</dbReference>
<evidence type="ECO:0000313" key="21">
    <source>
        <dbReference type="EMBL" id="QJD79675.1"/>
    </source>
</evidence>
<dbReference type="Pfam" id="PF00512">
    <property type="entry name" value="HisKA"/>
    <property type="match status" value="1"/>
</dbReference>
<dbReference type="InterPro" id="IPR000700">
    <property type="entry name" value="PAS-assoc_C"/>
</dbReference>
<dbReference type="InterPro" id="IPR036890">
    <property type="entry name" value="HATPase_C_sf"/>
</dbReference>
<sequence>MDELELTKRRLNRERAARLQAEAILEDKARQLYHANEALQRLNEHLEDEIQLKLTELDQSELRYRQLIDSVDDVIYKISPGGVFTYASPATEKLLGYAPESIVGRHFTHIAEPGCWQELAQFYQQMMRTRTQSTYHEFAAIGRDNRRVWIGQTVRLIEEGAEVVELVGVARDITARREAELALQTTEIRFSTLLSNLHAGVLVEDEQGRVILANQQYCDIFGLKVSPDQLRGQSHYESLLSAHSILADADAFRARLTDLLQQRGLTEGEEIYLRDGRILERDYAPILLAGKHMGHLWTYRDVTEKFHARELIRRSEEKYRGIMNNMDLGLIEVDINDIIVRVYDRFCAMVGYTESELIGVNINQALLPPEFQAVVDQQYRNRQNGVASSYELQLVCKDGSRVWVLVSGVPIYNELGEQVGSMGIHYDLTERKQLEHELALARQVAEDARLAEKQFLANMSHEIRTPLNAIIGMSHLLLDTQPSPQQHEYIDALKTSAGFLHSLISDLLDMTKIEAGRIDVSPRPFDLVALLQSTQKVFEMKLTGRPITIDVLLDTRIRGTVVGDDLMLNQILLNLVGNAEKFTEEGNIQITARVRKEDERDYLIDFTVSDTGIGIPAEKLDSVFQKFRQVNPQGHKHRGTGLGLAITKELVELQGGTISVRSQPGFGSQFTFTLSFAKTNELIQPTIAVSPATAPINLPLCRLLIAEDNGMNQKYIISLLTKWMVPYKLATDGVEVIDMARQQPYDLILMDIQMPIMDGYEATSVIRSTPGPNQFTPIVALSASAMNDHRERATRAGMDGFLAKPFEPAQLLAVLQRYAPGGTPNLSATTLAVQAADPSTTAQQGTLDYRQLDALYGTDDAYASEMFATFLSDIVPEISRLPELCQAKQLTELAQLAHKLRPTLPMVGLSSFERKLELIEQSVHDEEPVWQIEEHCNSVVLELDRMIPLVREELQKRLPIST</sequence>
<evidence type="ECO:0000256" key="15">
    <source>
        <dbReference type="SAM" id="Coils"/>
    </source>
</evidence>
<evidence type="ECO:0000256" key="12">
    <source>
        <dbReference type="ARBA" id="ARBA00023136"/>
    </source>
</evidence>
<gene>
    <name evidence="21" type="ORF">HH216_15540</name>
</gene>
<dbReference type="InterPro" id="IPR000014">
    <property type="entry name" value="PAS"/>
</dbReference>
<dbReference type="GO" id="GO:0009927">
    <property type="term" value="F:histidine phosphotransfer kinase activity"/>
    <property type="evidence" value="ECO:0007669"/>
    <property type="project" value="TreeGrafter"/>
</dbReference>
<dbReference type="SMART" id="SM00086">
    <property type="entry name" value="PAC"/>
    <property type="match status" value="2"/>
</dbReference>
<dbReference type="Proteomes" id="UP000501128">
    <property type="component" value="Chromosome"/>
</dbReference>
<evidence type="ECO:0000256" key="6">
    <source>
        <dbReference type="ARBA" id="ARBA00022553"/>
    </source>
</evidence>
<name>A0A7L5DNK6_9BACT</name>
<evidence type="ECO:0000259" key="19">
    <source>
        <dbReference type="PROSITE" id="PS50113"/>
    </source>
</evidence>
<evidence type="ECO:0000256" key="14">
    <source>
        <dbReference type="PROSITE-ProRule" id="PRU00169"/>
    </source>
</evidence>
<keyword evidence="10" id="KW-0067">ATP-binding</keyword>
<dbReference type="SMART" id="SM00448">
    <property type="entry name" value="REC"/>
    <property type="match status" value="1"/>
</dbReference>
<dbReference type="SMART" id="SM00388">
    <property type="entry name" value="HisKA"/>
    <property type="match status" value="1"/>
</dbReference>
<evidence type="ECO:0000256" key="2">
    <source>
        <dbReference type="ARBA" id="ARBA00004429"/>
    </source>
</evidence>
<dbReference type="InterPro" id="IPR035965">
    <property type="entry name" value="PAS-like_dom_sf"/>
</dbReference>
<evidence type="ECO:0000259" key="18">
    <source>
        <dbReference type="PROSITE" id="PS50112"/>
    </source>
</evidence>
<dbReference type="NCBIfam" id="TIGR00229">
    <property type="entry name" value="sensory_box"/>
    <property type="match status" value="3"/>
</dbReference>
<dbReference type="SUPFAM" id="SSF47384">
    <property type="entry name" value="Homodimeric domain of signal transducing histidine kinase"/>
    <property type="match status" value="1"/>
</dbReference>
<evidence type="ECO:0000256" key="9">
    <source>
        <dbReference type="ARBA" id="ARBA00022777"/>
    </source>
</evidence>
<feature type="modified residue" description="4-aspartylphosphate" evidence="14">
    <location>
        <position position="751"/>
    </location>
</feature>
<dbReference type="Pfam" id="PF00072">
    <property type="entry name" value="Response_reg"/>
    <property type="match status" value="1"/>
</dbReference>
<evidence type="ECO:0000256" key="3">
    <source>
        <dbReference type="ARBA" id="ARBA00012438"/>
    </source>
</evidence>
<reference evidence="21 22" key="1">
    <citation type="submission" date="2020-04" db="EMBL/GenBank/DDBJ databases">
        <title>Genome sequencing of novel species.</title>
        <authorList>
            <person name="Heo J."/>
            <person name="Kim S.-J."/>
            <person name="Kim J.-S."/>
            <person name="Hong S.-B."/>
            <person name="Kwon S.-W."/>
        </authorList>
    </citation>
    <scope>NUCLEOTIDE SEQUENCE [LARGE SCALE GENOMIC DNA]</scope>
    <source>
        <strain evidence="21 22">CJU-R4</strain>
    </source>
</reference>
<dbReference type="PROSITE" id="PS50109">
    <property type="entry name" value="HIS_KIN"/>
    <property type="match status" value="1"/>
</dbReference>
<dbReference type="RefSeq" id="WP_169551639.1">
    <property type="nucleotide sequence ID" value="NZ_CP051677.1"/>
</dbReference>
<feature type="domain" description="PAS" evidence="18">
    <location>
        <begin position="60"/>
        <end position="130"/>
    </location>
</feature>
<keyword evidence="9" id="KW-0418">Kinase</keyword>
<feature type="domain" description="HPt" evidence="20">
    <location>
        <begin position="859"/>
        <end position="957"/>
    </location>
</feature>
<feature type="coiled-coil region" evidence="15">
    <location>
        <begin position="1"/>
        <end position="63"/>
    </location>
</feature>
<dbReference type="InterPro" id="IPR008207">
    <property type="entry name" value="Sig_transdc_His_kin_Hpt_dom"/>
</dbReference>
<keyword evidence="15" id="KW-0175">Coiled coil</keyword>
<dbReference type="PROSITE" id="PS50112">
    <property type="entry name" value="PAS"/>
    <property type="match status" value="3"/>
</dbReference>
<dbReference type="GO" id="GO:0005886">
    <property type="term" value="C:plasma membrane"/>
    <property type="evidence" value="ECO:0007669"/>
    <property type="project" value="UniProtKB-SubCell"/>
</dbReference>
<dbReference type="InterPro" id="IPR013656">
    <property type="entry name" value="PAS_4"/>
</dbReference>
<keyword evidence="5" id="KW-0997">Cell inner membrane</keyword>
<keyword evidence="7" id="KW-0808">Transferase</keyword>
<dbReference type="EMBL" id="CP051677">
    <property type="protein sequence ID" value="QJD79675.1"/>
    <property type="molecule type" value="Genomic_DNA"/>
</dbReference>
<dbReference type="InterPro" id="IPR036097">
    <property type="entry name" value="HisK_dim/P_sf"/>
</dbReference>
<keyword evidence="8" id="KW-0812">Transmembrane</keyword>
<keyword evidence="6 14" id="KW-0597">Phosphoprotein</keyword>
<keyword evidence="22" id="KW-1185">Reference proteome</keyword>
<keyword evidence="10" id="KW-0547">Nucleotide-binding</keyword>
<keyword evidence="11" id="KW-1133">Transmembrane helix</keyword>
<dbReference type="Pfam" id="PF13426">
    <property type="entry name" value="PAS_9"/>
    <property type="match status" value="1"/>
</dbReference>
<evidence type="ECO:0000256" key="4">
    <source>
        <dbReference type="ARBA" id="ARBA00022475"/>
    </source>
</evidence>
<dbReference type="InterPro" id="IPR011006">
    <property type="entry name" value="CheY-like_superfamily"/>
</dbReference>
<keyword evidence="4" id="KW-1003">Cell membrane</keyword>
<dbReference type="KEGG" id="srho:HH216_15540"/>
<dbReference type="SUPFAM" id="SSF55874">
    <property type="entry name" value="ATPase domain of HSP90 chaperone/DNA topoisomerase II/histidine kinase"/>
    <property type="match status" value="1"/>
</dbReference>
<feature type="domain" description="PAS" evidence="18">
    <location>
        <begin position="315"/>
        <end position="381"/>
    </location>
</feature>
<dbReference type="SMART" id="SM00387">
    <property type="entry name" value="HATPase_c"/>
    <property type="match status" value="1"/>
</dbReference>
<dbReference type="InterPro" id="IPR001789">
    <property type="entry name" value="Sig_transdc_resp-reg_receiver"/>
</dbReference>
<evidence type="ECO:0000256" key="13">
    <source>
        <dbReference type="PROSITE-ProRule" id="PRU00110"/>
    </source>
</evidence>
<dbReference type="Pfam" id="PF02518">
    <property type="entry name" value="HATPase_c"/>
    <property type="match status" value="1"/>
</dbReference>
<dbReference type="Gene3D" id="3.40.50.2300">
    <property type="match status" value="1"/>
</dbReference>
<evidence type="ECO:0000256" key="7">
    <source>
        <dbReference type="ARBA" id="ARBA00022679"/>
    </source>
</evidence>
<dbReference type="PRINTS" id="PR00344">
    <property type="entry name" value="BCTRLSENSOR"/>
</dbReference>
<evidence type="ECO:0000256" key="10">
    <source>
        <dbReference type="ARBA" id="ARBA00022840"/>
    </source>
</evidence>
<evidence type="ECO:0000256" key="8">
    <source>
        <dbReference type="ARBA" id="ARBA00022692"/>
    </source>
</evidence>
<evidence type="ECO:0000256" key="5">
    <source>
        <dbReference type="ARBA" id="ARBA00022519"/>
    </source>
</evidence>
<dbReference type="EC" id="2.7.13.3" evidence="3"/>
<dbReference type="InterPro" id="IPR004358">
    <property type="entry name" value="Sig_transdc_His_kin-like_C"/>
</dbReference>
<organism evidence="21 22">
    <name type="scientific">Spirosoma rhododendri</name>
    <dbReference type="NCBI Taxonomy" id="2728024"/>
    <lineage>
        <taxon>Bacteria</taxon>
        <taxon>Pseudomonadati</taxon>
        <taxon>Bacteroidota</taxon>
        <taxon>Cytophagia</taxon>
        <taxon>Cytophagales</taxon>
        <taxon>Cytophagaceae</taxon>
        <taxon>Spirosoma</taxon>
    </lineage>
</organism>
<comment type="subcellular location">
    <subcellularLocation>
        <location evidence="2">Cell inner membrane</location>
        <topology evidence="2">Multi-pass membrane protein</topology>
    </subcellularLocation>
</comment>
<dbReference type="InterPro" id="IPR003661">
    <property type="entry name" value="HisK_dim/P_dom"/>
</dbReference>
<dbReference type="Pfam" id="PF08448">
    <property type="entry name" value="PAS_4"/>
    <property type="match status" value="2"/>
</dbReference>
<evidence type="ECO:0000259" key="20">
    <source>
        <dbReference type="PROSITE" id="PS50894"/>
    </source>
</evidence>
<dbReference type="InterPro" id="IPR036641">
    <property type="entry name" value="HPT_dom_sf"/>
</dbReference>
<feature type="domain" description="PAS" evidence="18">
    <location>
        <begin position="186"/>
        <end position="223"/>
    </location>
</feature>
<evidence type="ECO:0000259" key="17">
    <source>
        <dbReference type="PROSITE" id="PS50110"/>
    </source>
</evidence>